<keyword evidence="10" id="KW-1185">Reference proteome</keyword>
<dbReference type="EMBL" id="KK852665">
    <property type="protein sequence ID" value="KDR18965.1"/>
    <property type="molecule type" value="Genomic_DNA"/>
</dbReference>
<dbReference type="CDD" id="cd01857">
    <property type="entry name" value="HSR1_MMR1"/>
    <property type="match status" value="1"/>
</dbReference>
<dbReference type="Gene3D" id="3.40.50.300">
    <property type="entry name" value="P-loop containing nucleotide triphosphate hydrolases"/>
    <property type="match status" value="1"/>
</dbReference>
<dbReference type="InterPro" id="IPR030378">
    <property type="entry name" value="G_CP_dom"/>
</dbReference>
<keyword evidence="3" id="KW-0547">Nucleotide-binding</keyword>
<dbReference type="InterPro" id="IPR043358">
    <property type="entry name" value="GNL1-like"/>
</dbReference>
<feature type="region of interest" description="Disordered" evidence="7">
    <location>
        <begin position="250"/>
        <end position="292"/>
    </location>
</feature>
<feature type="compositionally biased region" description="Acidic residues" evidence="7">
    <location>
        <begin position="262"/>
        <end position="276"/>
    </location>
</feature>
<dbReference type="Proteomes" id="UP000027135">
    <property type="component" value="Unassembled WGS sequence"/>
</dbReference>
<organism evidence="9 10">
    <name type="scientific">Zootermopsis nevadensis</name>
    <name type="common">Dampwood termite</name>
    <dbReference type="NCBI Taxonomy" id="136037"/>
    <lineage>
        <taxon>Eukaryota</taxon>
        <taxon>Metazoa</taxon>
        <taxon>Ecdysozoa</taxon>
        <taxon>Arthropoda</taxon>
        <taxon>Hexapoda</taxon>
        <taxon>Insecta</taxon>
        <taxon>Pterygota</taxon>
        <taxon>Neoptera</taxon>
        <taxon>Polyneoptera</taxon>
        <taxon>Dictyoptera</taxon>
        <taxon>Blattodea</taxon>
        <taxon>Blattoidea</taxon>
        <taxon>Termitoidae</taxon>
        <taxon>Termopsidae</taxon>
        <taxon>Zootermopsis</taxon>
    </lineage>
</organism>
<dbReference type="AlphaFoldDB" id="A0A067R8Q0"/>
<evidence type="ECO:0000313" key="10">
    <source>
        <dbReference type="Proteomes" id="UP000027135"/>
    </source>
</evidence>
<protein>
    <recommendedName>
        <fullName evidence="6">Large subunit GTPase 1 homolog</fullName>
    </recommendedName>
</protein>
<dbReference type="InParanoid" id="A0A067R8Q0"/>
<dbReference type="GO" id="GO:0005525">
    <property type="term" value="F:GTP binding"/>
    <property type="evidence" value="ECO:0007669"/>
    <property type="project" value="UniProtKB-KW"/>
</dbReference>
<dbReference type="OMA" id="VNKADMM"/>
<reference evidence="9 10" key="1">
    <citation type="journal article" date="2014" name="Nat. Commun.">
        <title>Molecular traces of alternative social organization in a termite genome.</title>
        <authorList>
            <person name="Terrapon N."/>
            <person name="Li C."/>
            <person name="Robertson H.M."/>
            <person name="Ji L."/>
            <person name="Meng X."/>
            <person name="Booth W."/>
            <person name="Chen Z."/>
            <person name="Childers C.P."/>
            <person name="Glastad K.M."/>
            <person name="Gokhale K."/>
            <person name="Gowin J."/>
            <person name="Gronenberg W."/>
            <person name="Hermansen R.A."/>
            <person name="Hu H."/>
            <person name="Hunt B.G."/>
            <person name="Huylmans A.K."/>
            <person name="Khalil S.M."/>
            <person name="Mitchell R.D."/>
            <person name="Munoz-Torres M.C."/>
            <person name="Mustard J.A."/>
            <person name="Pan H."/>
            <person name="Reese J.T."/>
            <person name="Scharf M.E."/>
            <person name="Sun F."/>
            <person name="Vogel H."/>
            <person name="Xiao J."/>
            <person name="Yang W."/>
            <person name="Yang Z."/>
            <person name="Yang Z."/>
            <person name="Zhou J."/>
            <person name="Zhu J."/>
            <person name="Brent C.S."/>
            <person name="Elsik C.G."/>
            <person name="Goodisman M.A."/>
            <person name="Liberles D.A."/>
            <person name="Roe R.M."/>
            <person name="Vargo E.L."/>
            <person name="Vilcinskas A."/>
            <person name="Wang J."/>
            <person name="Bornberg-Bauer E."/>
            <person name="Korb J."/>
            <person name="Zhang G."/>
            <person name="Liebig J."/>
        </authorList>
    </citation>
    <scope>NUCLEOTIDE SEQUENCE [LARGE SCALE GENOMIC DNA]</scope>
    <source>
        <tissue evidence="9">Whole organism</tissue>
    </source>
</reference>
<dbReference type="PROSITE" id="PS51721">
    <property type="entry name" value="G_CP"/>
    <property type="match status" value="1"/>
</dbReference>
<dbReference type="OrthoDB" id="61815at2759"/>
<evidence type="ECO:0000259" key="8">
    <source>
        <dbReference type="PROSITE" id="PS51721"/>
    </source>
</evidence>
<dbReference type="Gene3D" id="1.10.1580.10">
    <property type="match status" value="1"/>
</dbReference>
<dbReference type="GO" id="GO:0005829">
    <property type="term" value="C:cytosol"/>
    <property type="evidence" value="ECO:0007669"/>
    <property type="project" value="TreeGrafter"/>
</dbReference>
<gene>
    <name evidence="9" type="ORF">L798_05844</name>
</gene>
<dbReference type="GO" id="GO:0000054">
    <property type="term" value="P:ribosomal subunit export from nucleus"/>
    <property type="evidence" value="ECO:0007669"/>
    <property type="project" value="TreeGrafter"/>
</dbReference>
<feature type="region of interest" description="Disordered" evidence="7">
    <location>
        <begin position="1"/>
        <end position="32"/>
    </location>
</feature>
<evidence type="ECO:0000256" key="6">
    <source>
        <dbReference type="ARBA" id="ARBA00040145"/>
    </source>
</evidence>
<feature type="compositionally biased region" description="Basic residues" evidence="7">
    <location>
        <begin position="576"/>
        <end position="597"/>
    </location>
</feature>
<evidence type="ECO:0000256" key="5">
    <source>
        <dbReference type="ARBA" id="ARBA00023134"/>
    </source>
</evidence>
<dbReference type="PANTHER" id="PTHR45709:SF2">
    <property type="entry name" value="LARGE SUBUNIT GTPASE 1 HOMOLOG"/>
    <property type="match status" value="1"/>
</dbReference>
<dbReference type="InterPro" id="IPR023179">
    <property type="entry name" value="GTP-bd_ortho_bundle_sf"/>
</dbReference>
<dbReference type="InterPro" id="IPR027417">
    <property type="entry name" value="P-loop_NTPase"/>
</dbReference>
<keyword evidence="2" id="KW-0963">Cytoplasm</keyword>
<dbReference type="GO" id="GO:0003924">
    <property type="term" value="F:GTPase activity"/>
    <property type="evidence" value="ECO:0007669"/>
    <property type="project" value="InterPro"/>
</dbReference>
<keyword evidence="5" id="KW-0342">GTP-binding</keyword>
<evidence type="ECO:0000313" key="9">
    <source>
        <dbReference type="EMBL" id="KDR18965.1"/>
    </source>
</evidence>
<evidence type="ECO:0000256" key="3">
    <source>
        <dbReference type="ARBA" id="ARBA00022741"/>
    </source>
</evidence>
<dbReference type="InterPro" id="IPR006073">
    <property type="entry name" value="GTP-bd"/>
</dbReference>
<dbReference type="eggNOG" id="KOG1424">
    <property type="taxonomic scope" value="Eukaryota"/>
</dbReference>
<evidence type="ECO:0000256" key="1">
    <source>
        <dbReference type="ARBA" id="ARBA00004496"/>
    </source>
</evidence>
<sequence>MGKKNKSSNNLGRSLIKDRFGATNKTRRNKDQSLLHTADVDDGYDWGRLNLQSVTEESSFQEFLSTAELVGTEFQAEKLNVTFVNPKSGIGLLSEGDKDKVKDAQDKNKQLLGIPRRPKWDVNTTAEQLQAAERDSFIEWRRRLATLQEVEGVLLTPYEKNLEFWRQLWRVVEKSDVVVQIVDSRNPLLFRCEDLETYVKEVSPHKLNLILINKADFLTQAQRQAWAEYFSSLNIRAAFFSATLAAETEESEGDECVSPNEELTEEVSESEEEEDIAEKSPSCDNDAAKSNSELFTDSDTAGVTVVKLMNSDKLLTREELVAVFKSLHTGPKVTDGVTTIGLVGYPNVGKSSTINTLLTYKKVSVSSTPGKTKHFQTLFLERDLMLCDCPGLVMPSFMFTKAEMVVNGILPIDQMRDHVPPATLVCSLIPRSELEFTYGIMLPMPSEGEDPTRPPTAEELLNAYGYNRGFMTQNGQPDNPRSSRYILKDFVKGKLLYCHAPPTHDQSQYHMFPGRTKQSRPSNLPPLGVRLLKANKISTEDLDRQFFQKVSVGVHKKGTQSSSDASDASTNAKPWKDHRNKRNKHEKLRRVYAHLDQ</sequence>
<dbReference type="Pfam" id="PF01926">
    <property type="entry name" value="MMR_HSR1"/>
    <property type="match status" value="1"/>
</dbReference>
<feature type="domain" description="CP-type G" evidence="8">
    <location>
        <begin position="165"/>
        <end position="395"/>
    </location>
</feature>
<feature type="region of interest" description="Disordered" evidence="7">
    <location>
        <begin position="554"/>
        <end position="597"/>
    </location>
</feature>
<accession>A0A067R8Q0</accession>
<proteinExistence type="predicted"/>
<evidence type="ECO:0000256" key="7">
    <source>
        <dbReference type="SAM" id="MobiDB-lite"/>
    </source>
</evidence>
<dbReference type="PANTHER" id="PTHR45709">
    <property type="entry name" value="LARGE SUBUNIT GTPASE 1 HOMOLOG-RELATED"/>
    <property type="match status" value="1"/>
</dbReference>
<feature type="region of interest" description="Disordered" evidence="7">
    <location>
        <begin position="506"/>
        <end position="527"/>
    </location>
</feature>
<evidence type="ECO:0000256" key="4">
    <source>
        <dbReference type="ARBA" id="ARBA00022801"/>
    </source>
</evidence>
<dbReference type="FunCoup" id="A0A067R8Q0">
    <property type="interactions" value="2286"/>
</dbReference>
<name>A0A067R8Q0_ZOONE</name>
<dbReference type="SUPFAM" id="SSF52540">
    <property type="entry name" value="P-loop containing nucleoside triphosphate hydrolases"/>
    <property type="match status" value="1"/>
</dbReference>
<evidence type="ECO:0000256" key="2">
    <source>
        <dbReference type="ARBA" id="ARBA00022490"/>
    </source>
</evidence>
<comment type="subcellular location">
    <subcellularLocation>
        <location evidence="1">Cytoplasm</location>
    </subcellularLocation>
</comment>
<dbReference type="STRING" id="136037.A0A067R8Q0"/>
<keyword evidence="4" id="KW-0378">Hydrolase</keyword>